<sequence length="391" mass="42894">MTAKTDTPKKATGHKAPAKKTANTTAPARAKKTVEPTKVSKRRDVVAEQAKETAEQVRTALKRIPVDRIDRDPKQPREHFDQAKLNELAGSLRRIGQQQPISVRYNPGTRRYTLIMGERRWRAAKIAGLTELDALVQHGIKDGDRTILMKAVAENVGRADMTELEEAKAFQRLVEEDGYTIEEVAEGVGRSAAYIGWRIDLLKLCPTALEAMSKGHLPPALAWYVSKLSADNQSRFLVKYMRGEFSTTRDAEAFVNACRAEEERRASQGSFFVLADETTTPGRSGAQDALPGAHDLPEEERERIVADRTRLTKRIDKLSTAGEILSELVAADPDELAVLLAGSAGGGLGGYQQRIEHLRDLTTKAIKNLRDAKAIAAVRAGAIEINPQAAA</sequence>
<accession>A0A6G4WQD8</accession>
<gene>
    <name evidence="5" type="ORF">G5C65_00035</name>
</gene>
<dbReference type="InterPro" id="IPR004437">
    <property type="entry name" value="ParB/RepB/Spo0J"/>
</dbReference>
<dbReference type="InterPro" id="IPR041468">
    <property type="entry name" value="HTH_ParB/Spo0J"/>
</dbReference>
<dbReference type="NCBIfam" id="TIGR00180">
    <property type="entry name" value="parB_part"/>
    <property type="match status" value="1"/>
</dbReference>
<proteinExistence type="inferred from homology"/>
<dbReference type="PANTHER" id="PTHR33375:SF1">
    <property type="entry name" value="CHROMOSOME-PARTITIONING PROTEIN PARB-RELATED"/>
    <property type="match status" value="1"/>
</dbReference>
<dbReference type="GO" id="GO:0003677">
    <property type="term" value="F:DNA binding"/>
    <property type="evidence" value="ECO:0007669"/>
    <property type="project" value="InterPro"/>
</dbReference>
<dbReference type="InterPro" id="IPR050336">
    <property type="entry name" value="Chromosome_partition/occlusion"/>
</dbReference>
<dbReference type="Proteomes" id="UP000477722">
    <property type="component" value="Unassembled WGS sequence"/>
</dbReference>
<name>A0A6G4WQD8_9ACTN</name>
<dbReference type="PANTHER" id="PTHR33375">
    <property type="entry name" value="CHROMOSOME-PARTITIONING PROTEIN PARB-RELATED"/>
    <property type="match status" value="1"/>
</dbReference>
<dbReference type="Gene3D" id="1.10.10.2830">
    <property type="match status" value="1"/>
</dbReference>
<dbReference type="Pfam" id="PF02195">
    <property type="entry name" value="ParB_N"/>
    <property type="match status" value="1"/>
</dbReference>
<evidence type="ECO:0000256" key="1">
    <source>
        <dbReference type="ARBA" id="ARBA00006295"/>
    </source>
</evidence>
<comment type="caution">
    <text evidence="5">The sequence shown here is derived from an EMBL/GenBank/DDBJ whole genome shotgun (WGS) entry which is preliminary data.</text>
</comment>
<dbReference type="SMART" id="SM00470">
    <property type="entry name" value="ParB"/>
    <property type="match status" value="1"/>
</dbReference>
<dbReference type="InterPro" id="IPR003115">
    <property type="entry name" value="ParB_N"/>
</dbReference>
<dbReference type="Gene3D" id="3.90.1530.30">
    <property type="match status" value="1"/>
</dbReference>
<evidence type="ECO:0000256" key="3">
    <source>
        <dbReference type="SAM" id="MobiDB-lite"/>
    </source>
</evidence>
<evidence type="ECO:0000313" key="6">
    <source>
        <dbReference type="Proteomes" id="UP000477722"/>
    </source>
</evidence>
<feature type="compositionally biased region" description="Low complexity" evidence="3">
    <location>
        <begin position="19"/>
        <end position="28"/>
    </location>
</feature>
<dbReference type="RefSeq" id="WP_165296451.1">
    <property type="nucleotide sequence ID" value="NZ_JAAKZZ010000001.1"/>
</dbReference>
<dbReference type="GO" id="GO:0007059">
    <property type="term" value="P:chromosome segregation"/>
    <property type="evidence" value="ECO:0007669"/>
    <property type="project" value="UniProtKB-KW"/>
</dbReference>
<reference evidence="5 6" key="1">
    <citation type="submission" date="2020-02" db="EMBL/GenBank/DDBJ databases">
        <title>Whole-genome analyses of novel actinobacteria.</title>
        <authorList>
            <person name="Sahin N."/>
            <person name="Tatar D."/>
        </authorList>
    </citation>
    <scope>NUCLEOTIDE SEQUENCE [LARGE SCALE GENOMIC DNA]</scope>
    <source>
        <strain evidence="5 6">SB3404</strain>
    </source>
</reference>
<dbReference type="EMBL" id="JAAKZZ010000001">
    <property type="protein sequence ID" value="NGO66774.1"/>
    <property type="molecule type" value="Genomic_DNA"/>
</dbReference>
<dbReference type="GO" id="GO:0005694">
    <property type="term" value="C:chromosome"/>
    <property type="evidence" value="ECO:0007669"/>
    <property type="project" value="TreeGrafter"/>
</dbReference>
<dbReference type="AlphaFoldDB" id="A0A6G4WQD8"/>
<dbReference type="Pfam" id="PF17762">
    <property type="entry name" value="HTH_ParB"/>
    <property type="match status" value="1"/>
</dbReference>
<evidence type="ECO:0000256" key="2">
    <source>
        <dbReference type="ARBA" id="ARBA00022829"/>
    </source>
</evidence>
<keyword evidence="2" id="KW-0159">Chromosome partition</keyword>
<dbReference type="InterPro" id="IPR036086">
    <property type="entry name" value="ParB/Sulfiredoxin_sf"/>
</dbReference>
<evidence type="ECO:0000313" key="5">
    <source>
        <dbReference type="EMBL" id="NGO66774.1"/>
    </source>
</evidence>
<comment type="similarity">
    <text evidence="1">Belongs to the ParB family.</text>
</comment>
<protein>
    <submittedName>
        <fullName evidence="5">ParB/RepB/Spo0J family partition protein</fullName>
    </submittedName>
</protein>
<feature type="domain" description="ParB-like N-terminal" evidence="4">
    <location>
        <begin position="62"/>
        <end position="156"/>
    </location>
</feature>
<evidence type="ECO:0000259" key="4">
    <source>
        <dbReference type="SMART" id="SM00470"/>
    </source>
</evidence>
<organism evidence="5 6">
    <name type="scientific">Streptomyces boncukensis</name>
    <dbReference type="NCBI Taxonomy" id="2711219"/>
    <lineage>
        <taxon>Bacteria</taxon>
        <taxon>Bacillati</taxon>
        <taxon>Actinomycetota</taxon>
        <taxon>Actinomycetes</taxon>
        <taxon>Kitasatosporales</taxon>
        <taxon>Streptomycetaceae</taxon>
        <taxon>Streptomyces</taxon>
    </lineage>
</organism>
<feature type="compositionally biased region" description="Basic and acidic residues" evidence="3">
    <location>
        <begin position="42"/>
        <end position="55"/>
    </location>
</feature>
<keyword evidence="6" id="KW-1185">Reference proteome</keyword>
<feature type="region of interest" description="Disordered" evidence="3">
    <location>
        <begin position="1"/>
        <end position="56"/>
    </location>
</feature>
<dbReference type="SUPFAM" id="SSF110849">
    <property type="entry name" value="ParB/Sulfiredoxin"/>
    <property type="match status" value="1"/>
</dbReference>